<dbReference type="HOGENOM" id="CLU_2701200_0_0_3"/>
<feature type="region of interest" description="Disordered" evidence="1">
    <location>
        <begin position="1"/>
        <end position="32"/>
    </location>
</feature>
<accession>K9TN83</accession>
<proteinExistence type="predicted"/>
<reference evidence="2 3" key="1">
    <citation type="submission" date="2012-06" db="EMBL/GenBank/DDBJ databases">
        <title>Finished chromosome of genome of Oscillatoria acuminata PCC 6304.</title>
        <authorList>
            <consortium name="US DOE Joint Genome Institute"/>
            <person name="Gugger M."/>
            <person name="Coursin T."/>
            <person name="Rippka R."/>
            <person name="Tandeau De Marsac N."/>
            <person name="Huntemann M."/>
            <person name="Wei C.-L."/>
            <person name="Han J."/>
            <person name="Detter J.C."/>
            <person name="Han C."/>
            <person name="Tapia R."/>
            <person name="Davenport K."/>
            <person name="Daligault H."/>
            <person name="Erkkila T."/>
            <person name="Gu W."/>
            <person name="Munk A.C.C."/>
            <person name="Teshima H."/>
            <person name="Xu Y."/>
            <person name="Chain P."/>
            <person name="Chen A."/>
            <person name="Krypides N."/>
            <person name="Mavromatis K."/>
            <person name="Markowitz V."/>
            <person name="Szeto E."/>
            <person name="Ivanova N."/>
            <person name="Mikhailova N."/>
            <person name="Ovchinnikova G."/>
            <person name="Pagani I."/>
            <person name="Pati A."/>
            <person name="Goodwin L."/>
            <person name="Peters L."/>
            <person name="Pitluck S."/>
            <person name="Woyke T."/>
            <person name="Kerfeld C."/>
        </authorList>
    </citation>
    <scope>NUCLEOTIDE SEQUENCE [LARGE SCALE GENOMIC DNA]</scope>
    <source>
        <strain evidence="2 3">PCC 6304</strain>
    </source>
</reference>
<evidence type="ECO:0000313" key="2">
    <source>
        <dbReference type="EMBL" id="AFY83484.1"/>
    </source>
</evidence>
<evidence type="ECO:0000313" key="3">
    <source>
        <dbReference type="Proteomes" id="UP000010367"/>
    </source>
</evidence>
<name>K9TN83_9CYAN</name>
<organism evidence="2 3">
    <name type="scientific">Oscillatoria acuminata PCC 6304</name>
    <dbReference type="NCBI Taxonomy" id="56110"/>
    <lineage>
        <taxon>Bacteria</taxon>
        <taxon>Bacillati</taxon>
        <taxon>Cyanobacteriota</taxon>
        <taxon>Cyanophyceae</taxon>
        <taxon>Oscillatoriophycideae</taxon>
        <taxon>Oscillatoriales</taxon>
        <taxon>Oscillatoriaceae</taxon>
        <taxon>Oscillatoria</taxon>
    </lineage>
</organism>
<dbReference type="Proteomes" id="UP000010367">
    <property type="component" value="Chromosome"/>
</dbReference>
<protein>
    <submittedName>
        <fullName evidence="2">Uncharacterized protein</fullName>
    </submittedName>
</protein>
<sequence>MLGVRTADKRGLESYQVKRDRTHPQSRKPDADCEKDGLLQMKIQQAAQAPGEYKKFRRVMGEKFAMNTSFRLL</sequence>
<dbReference type="InParanoid" id="K9TN83"/>
<gene>
    <name evidence="2" type="ORF">Oscil6304_3941</name>
</gene>
<dbReference type="KEGG" id="oac:Oscil6304_3941"/>
<dbReference type="EMBL" id="CP003607">
    <property type="protein sequence ID" value="AFY83484.1"/>
    <property type="molecule type" value="Genomic_DNA"/>
</dbReference>
<evidence type="ECO:0000256" key="1">
    <source>
        <dbReference type="SAM" id="MobiDB-lite"/>
    </source>
</evidence>
<keyword evidence="3" id="KW-1185">Reference proteome</keyword>
<dbReference type="AlphaFoldDB" id="K9TN83"/>